<evidence type="ECO:0000313" key="2">
    <source>
        <dbReference type="EMBL" id="CAB4818569.1"/>
    </source>
</evidence>
<dbReference type="EMBL" id="CAEZYR010000025">
    <property type="protein sequence ID" value="CAB4737476.1"/>
    <property type="molecule type" value="Genomic_DNA"/>
</dbReference>
<dbReference type="EMBL" id="CAFBOS010000285">
    <property type="protein sequence ID" value="CAB5024938.1"/>
    <property type="molecule type" value="Genomic_DNA"/>
</dbReference>
<accession>A0A6J6SR39</accession>
<gene>
    <name evidence="1" type="ORF">UFOPK2754_00926</name>
    <name evidence="2" type="ORF">UFOPK3139_00554</name>
    <name evidence="3" type="ORF">UFOPK3543_01634</name>
    <name evidence="4" type="ORF">UFOPK3967_02989</name>
</gene>
<dbReference type="AlphaFoldDB" id="A0A6J6SR39"/>
<name>A0A6J6SR39_9ZZZZ</name>
<dbReference type="EMBL" id="CAFBMH010000058">
    <property type="protein sequence ID" value="CAB4912999.1"/>
    <property type="molecule type" value="Genomic_DNA"/>
</dbReference>
<evidence type="ECO:0000313" key="1">
    <source>
        <dbReference type="EMBL" id="CAB4737476.1"/>
    </source>
</evidence>
<organism evidence="1">
    <name type="scientific">freshwater metagenome</name>
    <dbReference type="NCBI Taxonomy" id="449393"/>
    <lineage>
        <taxon>unclassified sequences</taxon>
        <taxon>metagenomes</taxon>
        <taxon>ecological metagenomes</taxon>
    </lineage>
</organism>
<evidence type="ECO:0000313" key="3">
    <source>
        <dbReference type="EMBL" id="CAB4912999.1"/>
    </source>
</evidence>
<evidence type="ECO:0000313" key="4">
    <source>
        <dbReference type="EMBL" id="CAB5024938.1"/>
    </source>
</evidence>
<sequence>MVGLSALIAAACAAANPVLEQIDAWSPAIAPVSESQVRAALGPPTGRVPIVPLADPNLRVVGSLRAPNLLFAQIVAQPSAGGLGPHECMLVFAGDRLEDDFCQVDAEFLIHVSSTGFLAAPVYDAGVTEVRLTVCGHRRWEQPLAGFVVFPLDAQEIGSVFALEVFRGSKRISVEGTKAALGAKGCVATP</sequence>
<protein>
    <submittedName>
        <fullName evidence="1">Unannotated protein</fullName>
    </submittedName>
</protein>
<proteinExistence type="predicted"/>
<dbReference type="EMBL" id="CAFABA010000014">
    <property type="protein sequence ID" value="CAB4818569.1"/>
    <property type="molecule type" value="Genomic_DNA"/>
</dbReference>
<reference evidence="1" key="1">
    <citation type="submission" date="2020-05" db="EMBL/GenBank/DDBJ databases">
        <authorList>
            <person name="Chiriac C."/>
            <person name="Salcher M."/>
            <person name="Ghai R."/>
            <person name="Kavagutti S V."/>
        </authorList>
    </citation>
    <scope>NUCLEOTIDE SEQUENCE</scope>
</reference>